<feature type="transmembrane region" description="Helical" evidence="1">
    <location>
        <begin position="58"/>
        <end position="78"/>
    </location>
</feature>
<dbReference type="Proteomes" id="UP000566995">
    <property type="component" value="Unassembled WGS sequence"/>
</dbReference>
<dbReference type="SUPFAM" id="SSF103473">
    <property type="entry name" value="MFS general substrate transporter"/>
    <property type="match status" value="1"/>
</dbReference>
<reference evidence="2 3" key="1">
    <citation type="submission" date="2020-08" db="EMBL/GenBank/DDBJ databases">
        <title>Functional genomics of gut bacteria from endangered species of beetles.</title>
        <authorList>
            <person name="Carlos-Shanley C."/>
        </authorList>
    </citation>
    <scope>NUCLEOTIDE SEQUENCE [LARGE SCALE GENOMIC DNA]</scope>
    <source>
        <strain evidence="2 3">S00179</strain>
    </source>
</reference>
<dbReference type="RefSeq" id="WP_184592804.1">
    <property type="nucleotide sequence ID" value="NZ_JACHLI010000018.1"/>
</dbReference>
<feature type="transmembrane region" description="Helical" evidence="1">
    <location>
        <begin position="28"/>
        <end position="52"/>
    </location>
</feature>
<protein>
    <submittedName>
        <fullName evidence="2">Uncharacterized protein</fullName>
    </submittedName>
</protein>
<keyword evidence="1" id="KW-0472">Membrane</keyword>
<keyword evidence="1" id="KW-1133">Transmembrane helix</keyword>
<evidence type="ECO:0000256" key="1">
    <source>
        <dbReference type="SAM" id="Phobius"/>
    </source>
</evidence>
<accession>A0A7W7KN32</accession>
<name>A0A7W7KN32_PSENT</name>
<dbReference type="EMBL" id="JACHLI010000018">
    <property type="protein sequence ID" value="MBB4865380.1"/>
    <property type="molecule type" value="Genomic_DNA"/>
</dbReference>
<dbReference type="AlphaFoldDB" id="A0A7W7KN32"/>
<sequence length="143" mass="15938">MTNPTLEEQVVARYKDCNKLKASLVGKVFGIVVFAYVAPSILGAGFVGWQYLEVGFHWSLAITGLGASGAGYAMWYILMRLTTKLKIKERDPLLKQVMEALEHPTKAKLKAQLSLDVYGYIPFQVLWQALAVEMNEIKGDLDV</sequence>
<evidence type="ECO:0000313" key="3">
    <source>
        <dbReference type="Proteomes" id="UP000566995"/>
    </source>
</evidence>
<comment type="caution">
    <text evidence="2">The sequence shown here is derived from an EMBL/GenBank/DDBJ whole genome shotgun (WGS) entry which is preliminary data.</text>
</comment>
<dbReference type="InterPro" id="IPR036259">
    <property type="entry name" value="MFS_trans_sf"/>
</dbReference>
<organism evidence="2 3">
    <name type="scientific">Pseudomonas nitroreducens</name>
    <dbReference type="NCBI Taxonomy" id="46680"/>
    <lineage>
        <taxon>Bacteria</taxon>
        <taxon>Pseudomonadati</taxon>
        <taxon>Pseudomonadota</taxon>
        <taxon>Gammaproteobacteria</taxon>
        <taxon>Pseudomonadales</taxon>
        <taxon>Pseudomonadaceae</taxon>
        <taxon>Pseudomonas</taxon>
    </lineage>
</organism>
<keyword evidence="1" id="KW-0812">Transmembrane</keyword>
<evidence type="ECO:0000313" key="2">
    <source>
        <dbReference type="EMBL" id="MBB4865380.1"/>
    </source>
</evidence>
<gene>
    <name evidence="2" type="ORF">HNP46_004261</name>
</gene>
<proteinExistence type="predicted"/>